<dbReference type="Gene3D" id="3.40.630.10">
    <property type="entry name" value="Zn peptidases"/>
    <property type="match status" value="1"/>
</dbReference>
<dbReference type="InterPro" id="IPR003137">
    <property type="entry name" value="PA_domain"/>
</dbReference>
<dbReference type="GO" id="GO:0004177">
    <property type="term" value="F:aminopeptidase activity"/>
    <property type="evidence" value="ECO:0007669"/>
    <property type="project" value="UniProtKB-KW"/>
</dbReference>
<evidence type="ECO:0000256" key="9">
    <source>
        <dbReference type="ARBA" id="ARBA00022833"/>
    </source>
</evidence>
<accession>A0A1L7WYZ8</accession>
<dbReference type="EMBL" id="FJOG01000011">
    <property type="protein sequence ID" value="CZR57985.1"/>
    <property type="molecule type" value="Genomic_DNA"/>
</dbReference>
<dbReference type="PANTHER" id="PTHR12147:SF26">
    <property type="entry name" value="PEPTIDASE M28 DOMAIN-CONTAINING PROTEIN"/>
    <property type="match status" value="1"/>
</dbReference>
<evidence type="ECO:0000256" key="6">
    <source>
        <dbReference type="ARBA" id="ARBA00022723"/>
    </source>
</evidence>
<dbReference type="GO" id="GO:0008235">
    <property type="term" value="F:metalloexopeptidase activity"/>
    <property type="evidence" value="ECO:0007669"/>
    <property type="project" value="InterPro"/>
</dbReference>
<dbReference type="Proteomes" id="UP000184330">
    <property type="component" value="Unassembled WGS sequence"/>
</dbReference>
<dbReference type="Pfam" id="PF02225">
    <property type="entry name" value="PA"/>
    <property type="match status" value="1"/>
</dbReference>
<evidence type="ECO:0000259" key="11">
    <source>
        <dbReference type="Pfam" id="PF02225"/>
    </source>
</evidence>
<dbReference type="InterPro" id="IPR045175">
    <property type="entry name" value="M28_fam"/>
</dbReference>
<keyword evidence="5 10" id="KW-0645">Protease</keyword>
<dbReference type="InterPro" id="IPR046450">
    <property type="entry name" value="PA_dom_sf"/>
</dbReference>
<gene>
    <name evidence="13" type="ORF">PAC_07875</name>
</gene>
<dbReference type="GO" id="GO:0006508">
    <property type="term" value="P:proteolysis"/>
    <property type="evidence" value="ECO:0007669"/>
    <property type="project" value="UniProtKB-KW"/>
</dbReference>
<sequence length="473" mass="50493">MRLLELLTPLAALAATASAALATELVTRKPLVESNKLRRVLLRSNLLAKARTLEGFAYATTERNRLIGTPGHNATVNWIYDTIKSFPDHYTVSLQPFDLPSGTAKGLIVHIPNLACDESDFPADLTDKVVLVFRGDCQSAVKVAYAGARGAVGAIVYNNVEGNLDGYSLQRLSTPEGPYVPTGGISQADGLALIAKLDAGEEILADLNSVTKAITIYNINAQTIAGDQDNVIHISGHSDSVAAGPGINDNGSGTISILEVAIQLTNFSVNNAVRFSWWSAEEEGLLGATYYVSQQPQSELDKICLMLDFDMMASPNYAFQIYDGDGSAFGESGPPGSAEAEHEFARFFTEESHENHTEIEFDGRSDYGPFLAAGVATGSIACGAEGIKTVEEASMFGGVAGVAYDVNYHAAGDNVDNVNMGAWIVMSKVIAHMTATFARSFELLPPKTEEAKIKRMEVAKRISGKATGKIWGV</sequence>
<organism evidence="13 14">
    <name type="scientific">Phialocephala subalpina</name>
    <dbReference type="NCBI Taxonomy" id="576137"/>
    <lineage>
        <taxon>Eukaryota</taxon>
        <taxon>Fungi</taxon>
        <taxon>Dikarya</taxon>
        <taxon>Ascomycota</taxon>
        <taxon>Pezizomycotina</taxon>
        <taxon>Leotiomycetes</taxon>
        <taxon>Helotiales</taxon>
        <taxon>Mollisiaceae</taxon>
        <taxon>Phialocephala</taxon>
        <taxon>Phialocephala fortinii species complex</taxon>
    </lineage>
</organism>
<evidence type="ECO:0000256" key="10">
    <source>
        <dbReference type="RuleBase" id="RU361240"/>
    </source>
</evidence>
<dbReference type="InterPro" id="IPR041756">
    <property type="entry name" value="M28_SGAP-like"/>
</dbReference>
<dbReference type="InterPro" id="IPR007484">
    <property type="entry name" value="Peptidase_M28"/>
</dbReference>
<name>A0A1L7WYZ8_9HELO</name>
<evidence type="ECO:0000259" key="12">
    <source>
        <dbReference type="Pfam" id="PF04389"/>
    </source>
</evidence>
<proteinExistence type="inferred from homology"/>
<keyword evidence="14" id="KW-1185">Reference proteome</keyword>
<dbReference type="OrthoDB" id="10013407at2759"/>
<protein>
    <recommendedName>
        <fullName evidence="10">Peptide hydrolase</fullName>
        <ecNumber evidence="10">3.4.-.-</ecNumber>
    </recommendedName>
</protein>
<evidence type="ECO:0000313" key="14">
    <source>
        <dbReference type="Proteomes" id="UP000184330"/>
    </source>
</evidence>
<dbReference type="STRING" id="576137.A0A1L7WYZ8"/>
<evidence type="ECO:0000313" key="13">
    <source>
        <dbReference type="EMBL" id="CZR57985.1"/>
    </source>
</evidence>
<reference evidence="13 14" key="1">
    <citation type="submission" date="2016-03" db="EMBL/GenBank/DDBJ databases">
        <authorList>
            <person name="Ploux O."/>
        </authorList>
    </citation>
    <scope>NUCLEOTIDE SEQUENCE [LARGE SCALE GENOMIC DNA]</scope>
    <source>
        <strain evidence="13 14">UAMH 11012</strain>
    </source>
</reference>
<dbReference type="GO" id="GO:0046872">
    <property type="term" value="F:metal ion binding"/>
    <property type="evidence" value="ECO:0007669"/>
    <property type="project" value="UniProtKB-KW"/>
</dbReference>
<comment type="cofactor">
    <cofactor evidence="1">
        <name>Zn(2+)</name>
        <dbReference type="ChEBI" id="CHEBI:29105"/>
    </cofactor>
</comment>
<keyword evidence="9 10" id="KW-0862">Zinc</keyword>
<dbReference type="Gene3D" id="3.50.30.30">
    <property type="match status" value="1"/>
</dbReference>
<dbReference type="EC" id="3.4.-.-" evidence="10"/>
<dbReference type="CDD" id="cd03876">
    <property type="entry name" value="M28_SGAP_like"/>
    <property type="match status" value="1"/>
</dbReference>
<comment type="similarity">
    <text evidence="3">Belongs to the peptidase M28 family. M28A subfamily.</text>
</comment>
<dbReference type="Pfam" id="PF04389">
    <property type="entry name" value="Peptidase_M28"/>
    <property type="match status" value="1"/>
</dbReference>
<keyword evidence="8 10" id="KW-0378">Hydrolase</keyword>
<evidence type="ECO:0000256" key="3">
    <source>
        <dbReference type="ARBA" id="ARBA00005957"/>
    </source>
</evidence>
<keyword evidence="6 10" id="KW-0479">Metal-binding</keyword>
<keyword evidence="7 10" id="KW-0732">Signal</keyword>
<feature type="chain" id="PRO_5011822445" description="Peptide hydrolase" evidence="10">
    <location>
        <begin position="23"/>
        <end position="473"/>
    </location>
</feature>
<evidence type="ECO:0000256" key="8">
    <source>
        <dbReference type="ARBA" id="ARBA00022801"/>
    </source>
</evidence>
<evidence type="ECO:0000256" key="1">
    <source>
        <dbReference type="ARBA" id="ARBA00001947"/>
    </source>
</evidence>
<evidence type="ECO:0000256" key="2">
    <source>
        <dbReference type="ARBA" id="ARBA00005634"/>
    </source>
</evidence>
<evidence type="ECO:0000256" key="4">
    <source>
        <dbReference type="ARBA" id="ARBA00022438"/>
    </source>
</evidence>
<dbReference type="SUPFAM" id="SSF53187">
    <property type="entry name" value="Zn-dependent exopeptidases"/>
    <property type="match status" value="1"/>
</dbReference>
<dbReference type="PANTHER" id="PTHR12147">
    <property type="entry name" value="METALLOPEPTIDASE M28 FAMILY MEMBER"/>
    <property type="match status" value="1"/>
</dbReference>
<feature type="domain" description="Peptidase M28" evidence="12">
    <location>
        <begin position="223"/>
        <end position="433"/>
    </location>
</feature>
<evidence type="ECO:0000256" key="7">
    <source>
        <dbReference type="ARBA" id="ARBA00022729"/>
    </source>
</evidence>
<keyword evidence="4 13" id="KW-0031">Aminopeptidase</keyword>
<dbReference type="AlphaFoldDB" id="A0A1L7WYZ8"/>
<feature type="domain" description="PA" evidence="11">
    <location>
        <begin position="107"/>
        <end position="193"/>
    </location>
</feature>
<feature type="signal peptide" evidence="10">
    <location>
        <begin position="1"/>
        <end position="22"/>
    </location>
</feature>
<evidence type="ECO:0000256" key="5">
    <source>
        <dbReference type="ARBA" id="ARBA00022670"/>
    </source>
</evidence>
<comment type="similarity">
    <text evidence="2">Belongs to the peptidase M28 family. M28B subfamily.</text>
</comment>
<dbReference type="SUPFAM" id="SSF52025">
    <property type="entry name" value="PA domain"/>
    <property type="match status" value="1"/>
</dbReference>